<evidence type="ECO:0000256" key="1">
    <source>
        <dbReference type="ARBA" id="ARBA00022504"/>
    </source>
</evidence>
<dbReference type="EMBL" id="MK463925">
    <property type="protein sequence ID" value="QEE83910.1"/>
    <property type="molecule type" value="Genomic_DNA"/>
</dbReference>
<evidence type="ECO:0000256" key="2">
    <source>
        <dbReference type="ARBA" id="ARBA00022518"/>
    </source>
</evidence>
<evidence type="ECO:0000256" key="12">
    <source>
        <dbReference type="ARBA" id="ARBA00023159"/>
    </source>
</evidence>
<keyword evidence="7 18" id="KW-0863">Zinc-finger</keyword>
<dbReference type="SUPFAM" id="SSF161234">
    <property type="entry name" value="E7 C-terminal domain-like"/>
    <property type="match status" value="1"/>
</dbReference>
<dbReference type="Gene3D" id="3.30.160.330">
    <property type="match status" value="1"/>
</dbReference>
<evidence type="ECO:0000256" key="17">
    <source>
        <dbReference type="ARBA" id="ARBA00023309"/>
    </source>
</evidence>
<comment type="function">
    <text evidence="19">E7 protein has both transforming and trans-activating activities.</text>
</comment>
<evidence type="ECO:0000256" key="14">
    <source>
        <dbReference type="ARBA" id="ARBA00023200"/>
    </source>
</evidence>
<evidence type="ECO:0000256" key="7">
    <source>
        <dbReference type="ARBA" id="ARBA00022771"/>
    </source>
</evidence>
<keyword evidence="16 18" id="KW-0899">Viral immunoevasion</keyword>
<evidence type="ECO:0000256" key="9">
    <source>
        <dbReference type="ARBA" id="ARBA00022833"/>
    </source>
</evidence>
<evidence type="ECO:0000256" key="4">
    <source>
        <dbReference type="ARBA" id="ARBA00022581"/>
    </source>
</evidence>
<evidence type="ECO:0000256" key="13">
    <source>
        <dbReference type="ARBA" id="ARBA00023163"/>
    </source>
</evidence>
<evidence type="ECO:0000256" key="3">
    <source>
        <dbReference type="ARBA" id="ARBA00022562"/>
    </source>
</evidence>
<dbReference type="GO" id="GO:0039645">
    <property type="term" value="P:symbiont-mediated perturbation of host cell cycle G1/S transition checkpoint"/>
    <property type="evidence" value="ECO:0007669"/>
    <property type="project" value="UniProtKB-UniRule"/>
</dbReference>
<organism evidence="20">
    <name type="scientific">Human papillomavirus 57</name>
    <dbReference type="NCBI Taxonomy" id="333753"/>
    <lineage>
        <taxon>Viruses</taxon>
        <taxon>Monodnaviria</taxon>
        <taxon>Shotokuvirae</taxon>
        <taxon>Cossaviricota</taxon>
        <taxon>Papovaviricetes</taxon>
        <taxon>Zurhausenvirales</taxon>
        <taxon>Papillomaviridae</taxon>
        <taxon>Firstpapillomavirinae</taxon>
        <taxon>Alphapapillomavirus</taxon>
        <taxon>Alphapapillomavirus 4</taxon>
    </lineage>
</organism>
<dbReference type="GO" id="GO:0042025">
    <property type="term" value="C:host cell nucleus"/>
    <property type="evidence" value="ECO:0007669"/>
    <property type="project" value="UniProtKB-SubCell"/>
</dbReference>
<keyword evidence="10 18" id="KW-0805">Transcription regulation</keyword>
<feature type="short sequence motif" description="LXCXE motif; interaction with host RB1 and TMEM173/STING" evidence="18">
    <location>
        <begin position="24"/>
        <end position="28"/>
    </location>
</feature>
<accession>A0A5B9GCV0</accession>
<keyword evidence="13 18" id="KW-0804">Transcription</keyword>
<comment type="domain">
    <text evidence="18">The E7 terminal domain is an intrinsically disordered domain, whose flexibility and conformational transitions confer target adaptability to the oncoprotein. It allows adaptation to a variety of protein targets and exposes the PEST degradation sequence that regulates its turnover in the cell.</text>
</comment>
<comment type="function">
    <text evidence="18">Plays a role in viral genome replication by driving entry of quiescent cells into the cell cycle. Stimulation of progression from G1 to S phase allows the virus to efficiently use the cellular DNA replicating machinery to achieve viral genome replication. E7 protein has both transforming and trans-activating activities. Induces the disassembly of the E2F1 transcription factor from RB1, with subsequent transcriptional activation of E2F1-regulated S-phase genes. Interferes with host histone deacetylation mediated by HDAC1 and HDAC2, leading to transcription activation. Plays also a role in the inhibition of both antiviral and antiproliferative functions of host interferon alpha. Interaction with host TMEM173/STING impairs the ability of TMEM173/STING to sense cytosolic DNA and promote the production of type I interferon (IFN-alpha and IFN-beta).</text>
</comment>
<proteinExistence type="inferred from homology"/>
<comment type="PTM">
    <text evidence="18">Highly phosphorylated.</text>
</comment>
<dbReference type="GO" id="GO:0030430">
    <property type="term" value="C:host cell cytoplasm"/>
    <property type="evidence" value="ECO:0007669"/>
    <property type="project" value="UniProtKB-SubCell"/>
</dbReference>
<evidence type="ECO:0000256" key="5">
    <source>
        <dbReference type="ARBA" id="ARBA00022632"/>
    </source>
</evidence>
<gene>
    <name evidence="18 20" type="primary">E7</name>
</gene>
<evidence type="ECO:0000256" key="8">
    <source>
        <dbReference type="ARBA" id="ARBA00022830"/>
    </source>
</evidence>
<feature type="zinc finger region" evidence="18">
    <location>
        <begin position="55"/>
        <end position="91"/>
    </location>
</feature>
<evidence type="ECO:0000256" key="18">
    <source>
        <dbReference type="HAMAP-Rule" id="MF_04004"/>
    </source>
</evidence>
<keyword evidence="6 18" id="KW-0479">Metal-binding</keyword>
<evidence type="ECO:0000256" key="6">
    <source>
        <dbReference type="ARBA" id="ARBA00022723"/>
    </source>
</evidence>
<evidence type="ECO:0000256" key="16">
    <source>
        <dbReference type="ARBA" id="ARBA00023280"/>
    </source>
</evidence>
<keyword evidence="5 18" id="KW-1090">Inhibition of host innate immune response by virus</keyword>
<evidence type="ECO:0000313" key="20">
    <source>
        <dbReference type="EMBL" id="QEE83910.1"/>
    </source>
</evidence>
<evidence type="ECO:0000256" key="10">
    <source>
        <dbReference type="ARBA" id="ARBA00023015"/>
    </source>
</evidence>
<keyword evidence="14 18" id="KW-1035">Host cytoplasm</keyword>
<keyword evidence="12 18" id="KW-0010">Activator</keyword>
<dbReference type="GO" id="GO:0003700">
    <property type="term" value="F:DNA-binding transcription factor activity"/>
    <property type="evidence" value="ECO:0007669"/>
    <property type="project" value="UniProtKB-UniRule"/>
</dbReference>
<dbReference type="Pfam" id="PF00527">
    <property type="entry name" value="E7"/>
    <property type="match status" value="1"/>
</dbReference>
<sequence length="92" mass="10373">MHGERPSLKDITLILEEIPEIVDLHCDEQFDNSEEDTNYQLTEPAVQAYGVVTTCCKCYSTVRLVVECGAADIRHLEQLFLNTLTIVCPRCA</sequence>
<keyword evidence="17 18" id="KW-1078">G1/S host cell cycle checkpoint dysregulation by virus</keyword>
<comment type="subcellular location">
    <subcellularLocation>
        <location evidence="18">Host cytoplasm</location>
    </subcellularLocation>
    <subcellularLocation>
        <location evidence="18">Host nucleus</location>
    </subcellularLocation>
    <text evidence="18">Predominantly found in the host nucleus.</text>
</comment>
<protein>
    <recommendedName>
        <fullName evidence="18 19">Protein E7</fullName>
    </recommendedName>
</protein>
<dbReference type="GO" id="GO:0019904">
    <property type="term" value="F:protein domain specific binding"/>
    <property type="evidence" value="ECO:0007669"/>
    <property type="project" value="UniProtKB-UniRule"/>
</dbReference>
<evidence type="ECO:0000256" key="11">
    <source>
        <dbReference type="ARBA" id="ARBA00023125"/>
    </source>
</evidence>
<name>A0A5B9GCV0_HPV57</name>
<dbReference type="HAMAP" id="MF_04004">
    <property type="entry name" value="PPV_E7"/>
    <property type="match status" value="1"/>
</dbReference>
<dbReference type="GO" id="GO:0008270">
    <property type="term" value="F:zinc ion binding"/>
    <property type="evidence" value="ECO:0007669"/>
    <property type="project" value="UniProtKB-KW"/>
</dbReference>
<comment type="caution">
    <text evidence="18">Lacks conserved residue(s) required for the propagation of feature annotation.</text>
</comment>
<comment type="subunit">
    <text evidence="18">Homodimer. Homooligomer. Interacts with host RB1; this interaction induces dissociation of RB1-E2F1 complex thereby disrupting RB1 activity. Interacts with host EP300; this interaction represses EP300 transcriptional activity. Interacts with protein E2; this interaction inhibits E7 oncogenic activity. Interacts with host TMEM173/STING; this interaction impairs the ability of TMEM173/STING to sense cytosolic DNA and promote the production of type I interferon (IFN-alpha and IFN-beta).</text>
</comment>
<comment type="similarity">
    <text evidence="18 19">Belongs to the papillomaviridae E7 protein family.</text>
</comment>
<evidence type="ECO:0000256" key="19">
    <source>
        <dbReference type="PIRNR" id="PIRNR003407"/>
    </source>
</evidence>
<keyword evidence="1 18" id="KW-1121">Modulation of host cell cycle by virus</keyword>
<evidence type="ECO:0000256" key="15">
    <source>
        <dbReference type="ARBA" id="ARBA00023258"/>
    </source>
</evidence>
<dbReference type="GO" id="GO:0052170">
    <property type="term" value="P:symbiont-mediated suppression of host innate immune response"/>
    <property type="evidence" value="ECO:0007669"/>
    <property type="project" value="UniProtKB-KW"/>
</dbReference>
<keyword evidence="8 18" id="KW-1114">Inhibition of host interferon signaling pathway by virus</keyword>
<dbReference type="GO" id="GO:0003677">
    <property type="term" value="F:DNA binding"/>
    <property type="evidence" value="ECO:0007669"/>
    <property type="project" value="UniProtKB-UniRule"/>
</dbReference>
<feature type="short sequence motif" description="Nuclear export signal" evidence="18">
    <location>
        <begin position="73"/>
        <end position="81"/>
    </location>
</feature>
<dbReference type="PIRSF" id="PIRSF003407">
    <property type="entry name" value="Papvi_E7"/>
    <property type="match status" value="1"/>
</dbReference>
<keyword evidence="4 18" id="KW-0945">Host-virus interaction</keyword>
<dbReference type="GO" id="GO:0006351">
    <property type="term" value="P:DNA-templated transcription"/>
    <property type="evidence" value="ECO:0007669"/>
    <property type="project" value="UniProtKB-UniRule"/>
</dbReference>
<keyword evidence="15" id="KW-0922">Interferon antiviral system evasion</keyword>
<keyword evidence="9 18" id="KW-0862">Zinc</keyword>
<dbReference type="InterPro" id="IPR000148">
    <property type="entry name" value="Papilloma_E7"/>
</dbReference>
<keyword evidence="11 18" id="KW-0238">DNA-binding</keyword>
<organismHost>
    <name type="scientific">Homo sapiens</name>
    <name type="common">Human</name>
    <dbReference type="NCBI Taxonomy" id="9606"/>
</organismHost>
<keyword evidence="3 18" id="KW-1048">Host nucleus</keyword>
<dbReference type="GO" id="GO:0039502">
    <property type="term" value="P:symbiont-mediated suppression of host type I interferon-mediated signaling pathway"/>
    <property type="evidence" value="ECO:0007669"/>
    <property type="project" value="UniProtKB-UniRule"/>
</dbReference>
<keyword evidence="2 18" id="KW-0244">Early protein</keyword>
<reference evidence="20" key="1">
    <citation type="submission" date="2019-01" db="EMBL/GenBank/DDBJ databases">
        <title>Viral metagenomics updated the prevalence of human papillomavirus types in anogenital warts.</title>
        <authorList>
            <person name="Xu H."/>
            <person name="Zhang W."/>
        </authorList>
    </citation>
    <scope>NUCLEOTIDE SEQUENCE</scope>
    <source>
        <strain evidence="20">HPV57c-gw-5711</strain>
    </source>
</reference>